<organism evidence="2 3">
    <name type="scientific">Puccinia graminis f. sp. tritici</name>
    <dbReference type="NCBI Taxonomy" id="56615"/>
    <lineage>
        <taxon>Eukaryota</taxon>
        <taxon>Fungi</taxon>
        <taxon>Dikarya</taxon>
        <taxon>Basidiomycota</taxon>
        <taxon>Pucciniomycotina</taxon>
        <taxon>Pucciniomycetes</taxon>
        <taxon>Pucciniales</taxon>
        <taxon>Pucciniaceae</taxon>
        <taxon>Puccinia</taxon>
    </lineage>
</organism>
<dbReference type="EMBL" id="VDEP01000136">
    <property type="protein sequence ID" value="KAA1129739.1"/>
    <property type="molecule type" value="Genomic_DNA"/>
</dbReference>
<proteinExistence type="predicted"/>
<name>A0A5B0RX26_PUCGR</name>
<evidence type="ECO:0000256" key="1">
    <source>
        <dbReference type="SAM" id="MobiDB-lite"/>
    </source>
</evidence>
<comment type="caution">
    <text evidence="2">The sequence shown here is derived from an EMBL/GenBank/DDBJ whole genome shotgun (WGS) entry which is preliminary data.</text>
</comment>
<evidence type="ECO:0000313" key="3">
    <source>
        <dbReference type="Proteomes" id="UP000325313"/>
    </source>
</evidence>
<dbReference type="AlphaFoldDB" id="A0A5B0RX26"/>
<feature type="region of interest" description="Disordered" evidence="1">
    <location>
        <begin position="1"/>
        <end position="44"/>
    </location>
</feature>
<gene>
    <name evidence="2" type="ORF">PGTUg99_036125</name>
</gene>
<reference evidence="2 3" key="1">
    <citation type="submission" date="2019-05" db="EMBL/GenBank/DDBJ databases">
        <title>Emergence of the Ug99 lineage of the wheat stem rust pathogen through somatic hybridization.</title>
        <authorList>
            <person name="Li F."/>
            <person name="Upadhyaya N.M."/>
            <person name="Sperschneider J."/>
            <person name="Matny O."/>
            <person name="Nguyen-Phuc H."/>
            <person name="Mago R."/>
            <person name="Raley C."/>
            <person name="Miller M.E."/>
            <person name="Silverstein K.A.T."/>
            <person name="Henningsen E."/>
            <person name="Hirsch C.D."/>
            <person name="Visser B."/>
            <person name="Pretorius Z.A."/>
            <person name="Steffenson B.J."/>
            <person name="Schwessinger B."/>
            <person name="Dodds P.N."/>
            <person name="Figueroa M."/>
        </authorList>
    </citation>
    <scope>NUCLEOTIDE SEQUENCE [LARGE SCALE GENOMIC DNA]</scope>
    <source>
        <strain evidence="2 3">Ug99</strain>
    </source>
</reference>
<dbReference type="Proteomes" id="UP000325313">
    <property type="component" value="Unassembled WGS sequence"/>
</dbReference>
<accession>A0A5B0RX26</accession>
<sequence>MPSTLQRPCPLSTLSPRIHQTNTPYPSIEPRSPPTSSPARNRTSLASAKLCTASADVVLDSPQLFLTQAVASPSSQ</sequence>
<feature type="compositionally biased region" description="Polar residues" evidence="1">
    <location>
        <begin position="1"/>
        <end position="25"/>
    </location>
</feature>
<protein>
    <submittedName>
        <fullName evidence="2">Uncharacterized protein</fullName>
    </submittedName>
</protein>
<evidence type="ECO:0000313" key="2">
    <source>
        <dbReference type="EMBL" id="KAA1129739.1"/>
    </source>
</evidence>